<dbReference type="InterPro" id="IPR016181">
    <property type="entry name" value="Acyl_CoA_acyltransferase"/>
</dbReference>
<gene>
    <name evidence="7" type="ORF">A3B54_00405</name>
</gene>
<dbReference type="InterPro" id="IPR003447">
    <property type="entry name" value="FEMABX"/>
</dbReference>
<keyword evidence="4" id="KW-0573">Peptidoglycan synthesis</keyword>
<evidence type="ECO:0000256" key="1">
    <source>
        <dbReference type="ARBA" id="ARBA00009943"/>
    </source>
</evidence>
<name>A0A1F5H265_9BACT</name>
<evidence type="ECO:0008006" key="9">
    <source>
        <dbReference type="Google" id="ProtNLM"/>
    </source>
</evidence>
<evidence type="ECO:0000256" key="2">
    <source>
        <dbReference type="ARBA" id="ARBA00022679"/>
    </source>
</evidence>
<protein>
    <recommendedName>
        <fullName evidence="9">BioF2-like acetyltransferase domain-containing protein</fullName>
    </recommendedName>
</protein>
<keyword evidence="3" id="KW-0133">Cell shape</keyword>
<dbReference type="Gene3D" id="3.40.630.30">
    <property type="match status" value="2"/>
</dbReference>
<accession>A0A1F5H265</accession>
<keyword evidence="2" id="KW-0808">Transferase</keyword>
<evidence type="ECO:0000313" key="7">
    <source>
        <dbReference type="EMBL" id="OGD98250.1"/>
    </source>
</evidence>
<dbReference type="GO" id="GO:0009252">
    <property type="term" value="P:peptidoglycan biosynthetic process"/>
    <property type="evidence" value="ECO:0007669"/>
    <property type="project" value="UniProtKB-KW"/>
</dbReference>
<dbReference type="Pfam" id="PF02388">
    <property type="entry name" value="FemAB"/>
    <property type="match status" value="2"/>
</dbReference>
<evidence type="ECO:0000256" key="4">
    <source>
        <dbReference type="ARBA" id="ARBA00022984"/>
    </source>
</evidence>
<dbReference type="Proteomes" id="UP000177039">
    <property type="component" value="Unassembled WGS sequence"/>
</dbReference>
<keyword evidence="5" id="KW-0012">Acyltransferase</keyword>
<dbReference type="AlphaFoldDB" id="A0A1F5H265"/>
<keyword evidence="6" id="KW-0961">Cell wall biogenesis/degradation</keyword>
<dbReference type="PROSITE" id="PS51191">
    <property type="entry name" value="FEMABX"/>
    <property type="match status" value="1"/>
</dbReference>
<comment type="similarity">
    <text evidence="1">Belongs to the FemABX family.</text>
</comment>
<evidence type="ECO:0000256" key="6">
    <source>
        <dbReference type="ARBA" id="ARBA00023316"/>
    </source>
</evidence>
<evidence type="ECO:0000256" key="5">
    <source>
        <dbReference type="ARBA" id="ARBA00023315"/>
    </source>
</evidence>
<organism evidence="7 8">
    <name type="scientific">Candidatus Curtissbacteria bacterium RIFCSPLOWO2_01_FULL_42_50</name>
    <dbReference type="NCBI Taxonomy" id="1797730"/>
    <lineage>
        <taxon>Bacteria</taxon>
        <taxon>Candidatus Curtissiibacteriota</taxon>
    </lineage>
</organism>
<evidence type="ECO:0000256" key="3">
    <source>
        <dbReference type="ARBA" id="ARBA00022960"/>
    </source>
</evidence>
<dbReference type="PANTHER" id="PTHR36174:SF1">
    <property type="entry name" value="LIPID II:GLYCINE GLYCYLTRANSFERASE"/>
    <property type="match status" value="1"/>
</dbReference>
<dbReference type="PANTHER" id="PTHR36174">
    <property type="entry name" value="LIPID II:GLYCINE GLYCYLTRANSFERASE"/>
    <property type="match status" value="1"/>
</dbReference>
<dbReference type="InterPro" id="IPR050644">
    <property type="entry name" value="PG_Glycine_Bridge_Synth"/>
</dbReference>
<dbReference type="EMBL" id="MFBT01000040">
    <property type="protein sequence ID" value="OGD98250.1"/>
    <property type="molecule type" value="Genomic_DNA"/>
</dbReference>
<sequence>MIVREIKENEKSLYNKSVNHIIQSWEWGEFRKKAGLDLVRLGHFDGQKLVTAYQLTFHPVPFFKQTIGYFPKGPMPNKLMVDSLSSIGKKKNAAFIKIEPNVVTSDRKQVTSDKLRQLGLIDSKKSLFTKYNFLLDLTKSEEELMAAMHPKTRYNIKVAQKRGVEVYESTKQEDFEIYLKLYFETTKRQKYFGHTPAYHKLLWQTLAPFGMARLLVANYQLSTTNYKLPSSPAKRGESLVAWMLLNFGDTLYYPYGGSSTEHKDVMASNLVAWEVIKLGKKMNLKVFDMWGALGPEATDANPWYGFHRFKAGYGPAHVKYVGTYDLVLKPSLYTILNMADKLRWIYLRTVRR</sequence>
<dbReference type="GO" id="GO:0071555">
    <property type="term" value="P:cell wall organization"/>
    <property type="evidence" value="ECO:0007669"/>
    <property type="project" value="UniProtKB-KW"/>
</dbReference>
<dbReference type="GO" id="GO:0016755">
    <property type="term" value="F:aminoacyltransferase activity"/>
    <property type="evidence" value="ECO:0007669"/>
    <property type="project" value="InterPro"/>
</dbReference>
<evidence type="ECO:0000313" key="8">
    <source>
        <dbReference type="Proteomes" id="UP000177039"/>
    </source>
</evidence>
<dbReference type="SUPFAM" id="SSF55729">
    <property type="entry name" value="Acyl-CoA N-acyltransferases (Nat)"/>
    <property type="match status" value="2"/>
</dbReference>
<dbReference type="GO" id="GO:0008360">
    <property type="term" value="P:regulation of cell shape"/>
    <property type="evidence" value="ECO:0007669"/>
    <property type="project" value="UniProtKB-KW"/>
</dbReference>
<comment type="caution">
    <text evidence="7">The sequence shown here is derived from an EMBL/GenBank/DDBJ whole genome shotgun (WGS) entry which is preliminary data.</text>
</comment>
<reference evidence="7 8" key="1">
    <citation type="journal article" date="2016" name="Nat. Commun.">
        <title>Thousands of microbial genomes shed light on interconnected biogeochemical processes in an aquifer system.</title>
        <authorList>
            <person name="Anantharaman K."/>
            <person name="Brown C.T."/>
            <person name="Hug L.A."/>
            <person name="Sharon I."/>
            <person name="Castelle C.J."/>
            <person name="Probst A.J."/>
            <person name="Thomas B.C."/>
            <person name="Singh A."/>
            <person name="Wilkins M.J."/>
            <person name="Karaoz U."/>
            <person name="Brodie E.L."/>
            <person name="Williams K.H."/>
            <person name="Hubbard S.S."/>
            <person name="Banfield J.F."/>
        </authorList>
    </citation>
    <scope>NUCLEOTIDE SEQUENCE [LARGE SCALE GENOMIC DNA]</scope>
</reference>
<proteinExistence type="inferred from homology"/>